<evidence type="ECO:0000259" key="3">
    <source>
        <dbReference type="PROSITE" id="PS51186"/>
    </source>
</evidence>
<sequence length="162" mass="17131">MSEYRGRVRVRPAVSAEAAILSALALRSKAHWGYSAEFLAACADELTFSPPQLASGTASVAEVAGSVAGFSLLKGGPPEGELAALFVDPPYIGEGVGRRLLEDALAAARRLGFRRVRLDSDPGAEPFYARFGARRVGESPSGSIPGRVLPRMEFTLEARSPT</sequence>
<dbReference type="Gene3D" id="3.40.630.30">
    <property type="match status" value="1"/>
</dbReference>
<keyword evidence="1" id="KW-0808">Transferase</keyword>
<dbReference type="InterPro" id="IPR050832">
    <property type="entry name" value="Bact_Acetyltransf"/>
</dbReference>
<evidence type="ECO:0000313" key="4">
    <source>
        <dbReference type="EMBL" id="UYM06216.1"/>
    </source>
</evidence>
<dbReference type="AlphaFoldDB" id="A0AA46TJ65"/>
<keyword evidence="2" id="KW-0012">Acyltransferase</keyword>
<dbReference type="EMBL" id="CP094970">
    <property type="protein sequence ID" value="UYM06216.1"/>
    <property type="molecule type" value="Genomic_DNA"/>
</dbReference>
<proteinExistence type="predicted"/>
<reference evidence="4" key="1">
    <citation type="submission" date="2022-01" db="EMBL/GenBank/DDBJ databases">
        <title>Nocardioidaceae gen. sp. A5X3R13.</title>
        <authorList>
            <person name="Lopez Marin M.A."/>
            <person name="Uhlik O."/>
        </authorList>
    </citation>
    <scope>NUCLEOTIDE SEQUENCE</scope>
    <source>
        <strain evidence="4">A5X3R13</strain>
    </source>
</reference>
<dbReference type="InterPro" id="IPR016181">
    <property type="entry name" value="Acyl_CoA_acyltransferase"/>
</dbReference>
<gene>
    <name evidence="4" type="ORF">L0C25_03825</name>
</gene>
<dbReference type="PROSITE" id="PS51186">
    <property type="entry name" value="GNAT"/>
    <property type="match status" value="1"/>
</dbReference>
<dbReference type="CDD" id="cd04301">
    <property type="entry name" value="NAT_SF"/>
    <property type="match status" value="1"/>
</dbReference>
<organism evidence="4 5">
    <name type="scientific">Solicola gregarius</name>
    <dbReference type="NCBI Taxonomy" id="2908642"/>
    <lineage>
        <taxon>Bacteria</taxon>
        <taxon>Bacillati</taxon>
        <taxon>Actinomycetota</taxon>
        <taxon>Actinomycetes</taxon>
        <taxon>Propionibacteriales</taxon>
        <taxon>Nocardioidaceae</taxon>
        <taxon>Solicola</taxon>
    </lineage>
</organism>
<dbReference type="InterPro" id="IPR000182">
    <property type="entry name" value="GNAT_dom"/>
</dbReference>
<evidence type="ECO:0000256" key="1">
    <source>
        <dbReference type="ARBA" id="ARBA00022679"/>
    </source>
</evidence>
<dbReference type="Pfam" id="PF00583">
    <property type="entry name" value="Acetyltransf_1"/>
    <property type="match status" value="1"/>
</dbReference>
<dbReference type="RefSeq" id="WP_271635083.1">
    <property type="nucleotide sequence ID" value="NZ_CP094970.1"/>
</dbReference>
<dbReference type="KEGG" id="sgrg:L0C25_03825"/>
<dbReference type="Proteomes" id="UP001164390">
    <property type="component" value="Chromosome"/>
</dbReference>
<protein>
    <submittedName>
        <fullName evidence="4">GNAT family N-acetyltransferase</fullName>
    </submittedName>
</protein>
<dbReference type="SUPFAM" id="SSF55729">
    <property type="entry name" value="Acyl-CoA N-acyltransferases (Nat)"/>
    <property type="match status" value="1"/>
</dbReference>
<dbReference type="GO" id="GO:0016747">
    <property type="term" value="F:acyltransferase activity, transferring groups other than amino-acyl groups"/>
    <property type="evidence" value="ECO:0007669"/>
    <property type="project" value="InterPro"/>
</dbReference>
<accession>A0AA46TJ65</accession>
<feature type="domain" description="N-acetyltransferase" evidence="3">
    <location>
        <begin position="8"/>
        <end position="157"/>
    </location>
</feature>
<dbReference type="PANTHER" id="PTHR43877">
    <property type="entry name" value="AMINOALKYLPHOSPHONATE N-ACETYLTRANSFERASE-RELATED-RELATED"/>
    <property type="match status" value="1"/>
</dbReference>
<evidence type="ECO:0000313" key="5">
    <source>
        <dbReference type="Proteomes" id="UP001164390"/>
    </source>
</evidence>
<dbReference type="PANTHER" id="PTHR43877:SF1">
    <property type="entry name" value="ACETYLTRANSFERASE"/>
    <property type="match status" value="1"/>
</dbReference>
<evidence type="ECO:0000256" key="2">
    <source>
        <dbReference type="ARBA" id="ARBA00023315"/>
    </source>
</evidence>
<name>A0AA46TJ65_9ACTN</name>
<keyword evidence="5" id="KW-1185">Reference proteome</keyword>